<dbReference type="EMBL" id="BAABKX010000030">
    <property type="protein sequence ID" value="GAA5064230.1"/>
    <property type="molecule type" value="Genomic_DNA"/>
</dbReference>
<dbReference type="GeneID" id="68617555"/>
<reference evidence="7 8" key="1">
    <citation type="journal article" date="2019" name="Int. J. Syst. Evol. Microbiol.">
        <title>The Global Catalogue of Microorganisms (GCM) 10K type strain sequencing project: providing services to taxonomists for standard genome sequencing and annotation.</title>
        <authorList>
            <consortium name="The Broad Institute Genomics Platform"/>
            <consortium name="The Broad Institute Genome Sequencing Center for Infectious Disease"/>
            <person name="Wu L."/>
            <person name="Ma J."/>
        </authorList>
    </citation>
    <scope>NUCLEOTIDE SEQUENCE [LARGE SCALE GENOMIC DNA]</scope>
    <source>
        <strain evidence="7 8">JCM 17504</strain>
    </source>
</reference>
<evidence type="ECO:0000256" key="3">
    <source>
        <dbReference type="ARBA" id="ARBA00022989"/>
    </source>
</evidence>
<dbReference type="InterPro" id="IPR013525">
    <property type="entry name" value="ABC2_TM"/>
</dbReference>
<evidence type="ECO:0000256" key="2">
    <source>
        <dbReference type="ARBA" id="ARBA00022692"/>
    </source>
</evidence>
<evidence type="ECO:0000313" key="7">
    <source>
        <dbReference type="EMBL" id="GAA5064230.1"/>
    </source>
</evidence>
<dbReference type="AlphaFoldDB" id="A0AAV3UQX8"/>
<organism evidence="7 8">
    <name type="scientific">Haladaptatus pallidirubidus</name>
    <dbReference type="NCBI Taxonomy" id="1008152"/>
    <lineage>
        <taxon>Archaea</taxon>
        <taxon>Methanobacteriati</taxon>
        <taxon>Methanobacteriota</taxon>
        <taxon>Stenosarchaea group</taxon>
        <taxon>Halobacteria</taxon>
        <taxon>Halobacteriales</taxon>
        <taxon>Haladaptataceae</taxon>
        <taxon>Haladaptatus</taxon>
    </lineage>
</organism>
<name>A0AAV3UQX8_9EURY</name>
<proteinExistence type="predicted"/>
<dbReference type="RefSeq" id="WP_227778801.1">
    <property type="nucleotide sequence ID" value="NZ_BAABKX010000030.1"/>
</dbReference>
<gene>
    <name evidence="7" type="ORF">GCM10025751_53510</name>
</gene>
<evidence type="ECO:0000313" key="8">
    <source>
        <dbReference type="Proteomes" id="UP001501729"/>
    </source>
</evidence>
<sequence length="86" mass="9347">MNYIAIALLFSLGFAALSKIVALITQNEDVAILVTNFLALPLLFVSTAFLPETLLPVWMQIVSAFNSATDGVETVRTLMLGWMDLG</sequence>
<feature type="transmembrane region" description="Helical" evidence="5">
    <location>
        <begin position="32"/>
        <end position="50"/>
    </location>
</feature>
<evidence type="ECO:0000259" key="6">
    <source>
        <dbReference type="Pfam" id="PF01061"/>
    </source>
</evidence>
<keyword evidence="4 5" id="KW-0472">Membrane</keyword>
<comment type="caution">
    <text evidence="7">The sequence shown here is derived from an EMBL/GenBank/DDBJ whole genome shotgun (WGS) entry which is preliminary data.</text>
</comment>
<keyword evidence="8" id="KW-1185">Reference proteome</keyword>
<dbReference type="Pfam" id="PF01061">
    <property type="entry name" value="ABC2_membrane"/>
    <property type="match status" value="1"/>
</dbReference>
<evidence type="ECO:0000256" key="5">
    <source>
        <dbReference type="SAM" id="Phobius"/>
    </source>
</evidence>
<dbReference type="Proteomes" id="UP001501729">
    <property type="component" value="Unassembled WGS sequence"/>
</dbReference>
<dbReference type="GO" id="GO:0140359">
    <property type="term" value="F:ABC-type transporter activity"/>
    <property type="evidence" value="ECO:0007669"/>
    <property type="project" value="InterPro"/>
</dbReference>
<keyword evidence="3 5" id="KW-1133">Transmembrane helix</keyword>
<evidence type="ECO:0000256" key="1">
    <source>
        <dbReference type="ARBA" id="ARBA00004141"/>
    </source>
</evidence>
<feature type="domain" description="ABC-2 type transporter transmembrane" evidence="6">
    <location>
        <begin position="3"/>
        <end position="79"/>
    </location>
</feature>
<comment type="subcellular location">
    <subcellularLocation>
        <location evidence="1">Membrane</location>
        <topology evidence="1">Multi-pass membrane protein</topology>
    </subcellularLocation>
</comment>
<dbReference type="GO" id="GO:0016020">
    <property type="term" value="C:membrane"/>
    <property type="evidence" value="ECO:0007669"/>
    <property type="project" value="UniProtKB-SubCell"/>
</dbReference>
<protein>
    <recommendedName>
        <fullName evidence="6">ABC-2 type transporter transmembrane domain-containing protein</fullName>
    </recommendedName>
</protein>
<evidence type="ECO:0000256" key="4">
    <source>
        <dbReference type="ARBA" id="ARBA00023136"/>
    </source>
</evidence>
<keyword evidence="2 5" id="KW-0812">Transmembrane</keyword>
<accession>A0AAV3UQX8</accession>